<evidence type="ECO:0000313" key="1">
    <source>
        <dbReference type="EMBL" id="CAG8675165.1"/>
    </source>
</evidence>
<dbReference type="Proteomes" id="UP000789366">
    <property type="component" value="Unassembled WGS sequence"/>
</dbReference>
<reference evidence="1" key="1">
    <citation type="submission" date="2021-06" db="EMBL/GenBank/DDBJ databases">
        <authorList>
            <person name="Kallberg Y."/>
            <person name="Tangrot J."/>
            <person name="Rosling A."/>
        </authorList>
    </citation>
    <scope>NUCLEOTIDE SEQUENCE</scope>
    <source>
        <strain evidence="1">28 12/20/2015</strain>
    </source>
</reference>
<dbReference type="EMBL" id="CAJVPW010017163">
    <property type="protein sequence ID" value="CAG8675165.1"/>
    <property type="molecule type" value="Genomic_DNA"/>
</dbReference>
<name>A0ACA9NTX8_9GLOM</name>
<gene>
    <name evidence="1" type="ORF">SPELUC_LOCUS9867</name>
</gene>
<accession>A0ACA9NTX8</accession>
<keyword evidence="2" id="KW-1185">Reference proteome</keyword>
<organism evidence="1 2">
    <name type="scientific">Cetraspora pellucida</name>
    <dbReference type="NCBI Taxonomy" id="1433469"/>
    <lineage>
        <taxon>Eukaryota</taxon>
        <taxon>Fungi</taxon>
        <taxon>Fungi incertae sedis</taxon>
        <taxon>Mucoromycota</taxon>
        <taxon>Glomeromycotina</taxon>
        <taxon>Glomeromycetes</taxon>
        <taxon>Diversisporales</taxon>
        <taxon>Gigasporaceae</taxon>
        <taxon>Cetraspora</taxon>
    </lineage>
</organism>
<proteinExistence type="predicted"/>
<protein>
    <submittedName>
        <fullName evidence="1">17625_t:CDS:1</fullName>
    </submittedName>
</protein>
<sequence>MNQPINQAVGHQPLTPQNASFDNLTAEERYKLLANGTDSFKTVQESENREVQFQPLSLRDQALDKQ</sequence>
<comment type="caution">
    <text evidence="1">The sequence shown here is derived from an EMBL/GenBank/DDBJ whole genome shotgun (WGS) entry which is preliminary data.</text>
</comment>
<feature type="non-terminal residue" evidence="1">
    <location>
        <position position="66"/>
    </location>
</feature>
<evidence type="ECO:0000313" key="2">
    <source>
        <dbReference type="Proteomes" id="UP000789366"/>
    </source>
</evidence>